<organism evidence="2 3">
    <name type="scientific">Ananas comosus</name>
    <name type="common">Pineapple</name>
    <name type="synonym">Ananas ananas</name>
    <dbReference type="NCBI Taxonomy" id="4615"/>
    <lineage>
        <taxon>Eukaryota</taxon>
        <taxon>Viridiplantae</taxon>
        <taxon>Streptophyta</taxon>
        <taxon>Embryophyta</taxon>
        <taxon>Tracheophyta</taxon>
        <taxon>Spermatophyta</taxon>
        <taxon>Magnoliopsida</taxon>
        <taxon>Liliopsida</taxon>
        <taxon>Poales</taxon>
        <taxon>Bromeliaceae</taxon>
        <taxon>Bromelioideae</taxon>
        <taxon>Ananas</taxon>
    </lineage>
</organism>
<evidence type="ECO:0000313" key="2">
    <source>
        <dbReference type="Proteomes" id="UP000515123"/>
    </source>
</evidence>
<feature type="region of interest" description="Disordered" evidence="1">
    <location>
        <begin position="1"/>
        <end position="40"/>
    </location>
</feature>
<dbReference type="GeneID" id="109715771"/>
<proteinExistence type="predicted"/>
<dbReference type="PANTHER" id="PTHR48478:SF1">
    <property type="entry name" value="LECTIN-LIKE"/>
    <property type="match status" value="1"/>
</dbReference>
<dbReference type="GO" id="GO:0030246">
    <property type="term" value="F:carbohydrate binding"/>
    <property type="evidence" value="ECO:0007669"/>
    <property type="project" value="InterPro"/>
</dbReference>
<sequence>MGGCPVKQARRPPVVTSPTPKPPFVTPPTPKPPTEPEPMKDFPHKFEIITNEADSSINLEERMYTGIFLKQKKRIYWVEEETNYNCFMLFARDLSIIWSDHPEYWRWLTQKDISGEEIEVASLLDVCWLQISGRFEVSYLTPGVTYAVAFVIMMKVPAYGWSTPVKLALKLPDGSVQQREESLGGKPRGKWLVLQVGEFTTKAEQGGEMEISLISFEDLCWKKGLTVKGVIICPKNLQPSP</sequence>
<dbReference type="OrthoDB" id="533833at2759"/>
<accession>A0A6P5FLI5</accession>
<keyword evidence="2" id="KW-1185">Reference proteome</keyword>
<dbReference type="InterPro" id="IPR052147">
    <property type="entry name" value="PP2-like/Lectin"/>
</dbReference>
<evidence type="ECO:0000313" key="3">
    <source>
        <dbReference type="RefSeq" id="XP_020096517.1"/>
    </source>
</evidence>
<feature type="compositionally biased region" description="Pro residues" evidence="1">
    <location>
        <begin position="19"/>
        <end position="36"/>
    </location>
</feature>
<dbReference type="InterPro" id="IPR025886">
    <property type="entry name" value="PP2-like"/>
</dbReference>
<evidence type="ECO:0000256" key="1">
    <source>
        <dbReference type="SAM" id="MobiDB-lite"/>
    </source>
</evidence>
<dbReference type="PANTHER" id="PTHR48478">
    <property type="entry name" value="LECTIN-LIKE"/>
    <property type="match status" value="1"/>
</dbReference>
<dbReference type="RefSeq" id="XP_020096517.1">
    <property type="nucleotide sequence ID" value="XM_020240928.1"/>
</dbReference>
<name>A0A6P5FLI5_ANACO</name>
<dbReference type="Pfam" id="PF14299">
    <property type="entry name" value="PP2"/>
    <property type="match status" value="1"/>
</dbReference>
<gene>
    <name evidence="3" type="primary">LOC109715771</name>
</gene>
<reference evidence="3" key="2">
    <citation type="submission" date="2025-08" db="UniProtKB">
        <authorList>
            <consortium name="RefSeq"/>
        </authorList>
    </citation>
    <scope>IDENTIFICATION</scope>
    <source>
        <tissue evidence="3">Leaf</tissue>
    </source>
</reference>
<dbReference type="Proteomes" id="UP000515123">
    <property type="component" value="Linkage group 9"/>
</dbReference>
<dbReference type="AlphaFoldDB" id="A0A6P5FLI5"/>
<reference evidence="2" key="1">
    <citation type="journal article" date="2015" name="Nat. Genet.">
        <title>The pineapple genome and the evolution of CAM photosynthesis.</title>
        <authorList>
            <person name="Ming R."/>
            <person name="VanBuren R."/>
            <person name="Wai C.M."/>
            <person name="Tang H."/>
            <person name="Schatz M.C."/>
            <person name="Bowers J.E."/>
            <person name="Lyons E."/>
            <person name="Wang M.L."/>
            <person name="Chen J."/>
            <person name="Biggers E."/>
            <person name="Zhang J."/>
            <person name="Huang L."/>
            <person name="Zhang L."/>
            <person name="Miao W."/>
            <person name="Zhang J."/>
            <person name="Ye Z."/>
            <person name="Miao C."/>
            <person name="Lin Z."/>
            <person name="Wang H."/>
            <person name="Zhou H."/>
            <person name="Yim W.C."/>
            <person name="Priest H.D."/>
            <person name="Zheng C."/>
            <person name="Woodhouse M."/>
            <person name="Edger P.P."/>
            <person name="Guyot R."/>
            <person name="Guo H.B."/>
            <person name="Guo H."/>
            <person name="Zheng G."/>
            <person name="Singh R."/>
            <person name="Sharma A."/>
            <person name="Min X."/>
            <person name="Zheng Y."/>
            <person name="Lee H."/>
            <person name="Gurtowski J."/>
            <person name="Sedlazeck F.J."/>
            <person name="Harkess A."/>
            <person name="McKain M.R."/>
            <person name="Liao Z."/>
            <person name="Fang J."/>
            <person name="Liu J."/>
            <person name="Zhang X."/>
            <person name="Zhang Q."/>
            <person name="Hu W."/>
            <person name="Qin Y."/>
            <person name="Wang K."/>
            <person name="Chen L.Y."/>
            <person name="Shirley N."/>
            <person name="Lin Y.R."/>
            <person name="Liu L.Y."/>
            <person name="Hernandez A.G."/>
            <person name="Wright C.L."/>
            <person name="Bulone V."/>
            <person name="Tuskan G.A."/>
            <person name="Heath K."/>
            <person name="Zee F."/>
            <person name="Moore P.H."/>
            <person name="Sunkar R."/>
            <person name="Leebens-Mack J.H."/>
            <person name="Mockler T."/>
            <person name="Bennetzen J.L."/>
            <person name="Freeling M."/>
            <person name="Sankoff D."/>
            <person name="Paterson A.H."/>
            <person name="Zhu X."/>
            <person name="Yang X."/>
            <person name="Smith J.A."/>
            <person name="Cushman J.C."/>
            <person name="Paull R.E."/>
            <person name="Yu Q."/>
        </authorList>
    </citation>
    <scope>NUCLEOTIDE SEQUENCE [LARGE SCALE GENOMIC DNA]</scope>
    <source>
        <strain evidence="2">cv. F153</strain>
    </source>
</reference>
<protein>
    <submittedName>
        <fullName evidence="3">Protein PHLOEM PROTEIN 2-LIKE A1-like</fullName>
    </submittedName>
</protein>